<dbReference type="GO" id="GO:0004222">
    <property type="term" value="F:metalloendopeptidase activity"/>
    <property type="evidence" value="ECO:0007669"/>
    <property type="project" value="TreeGrafter"/>
</dbReference>
<sequence>MLSLLLALAGLATSAQALEVRFYPGERIYAYELSAAHNTSSVLAHNIAIINDGVAPVELRDVTLELMNGDRVLDSRTFGAPELTRFAAGYAPLQAAGMLDTLAFQFGGAQLLPEGRTLSPDLTLDPGEAIMITSQVFAFGGARDRLRVRVNDDAGEGAIAIHTGVSQTIFAFPLRGQWYNASGATFHTHHRWTPMEEFAFDFVRLGANGKTHRRTGERFNDYYAYGEPVFAAAAGRVVAVVSDQHEDASAMQRPDETIEAYFARLQADQMTRLAGGAPGIGGNQIIIDHGNGEYSFYGHLRPGSVRVHVGDTVERLQQIGAVGSSGNSTEPHLHFHVCNAPELLMCAGIPVRFEQLDIVIPDPPRQPQSGDFLRPLQ</sequence>
<dbReference type="InterPro" id="IPR050570">
    <property type="entry name" value="Cell_wall_metabolism_enzyme"/>
</dbReference>
<dbReference type="SUPFAM" id="SSF51261">
    <property type="entry name" value="Duplicated hybrid motif"/>
    <property type="match status" value="1"/>
</dbReference>
<keyword evidence="5" id="KW-1185">Reference proteome</keyword>
<evidence type="ECO:0000256" key="1">
    <source>
        <dbReference type="ARBA" id="ARBA00022729"/>
    </source>
</evidence>
<dbReference type="Gene3D" id="2.70.70.10">
    <property type="entry name" value="Glucose Permease (Domain IIA)"/>
    <property type="match status" value="1"/>
</dbReference>
<dbReference type="PANTHER" id="PTHR21666">
    <property type="entry name" value="PEPTIDASE-RELATED"/>
    <property type="match status" value="1"/>
</dbReference>
<evidence type="ECO:0000313" key="4">
    <source>
        <dbReference type="EMBL" id="ANP46945.1"/>
    </source>
</evidence>
<evidence type="ECO:0000313" key="5">
    <source>
        <dbReference type="Proteomes" id="UP000092498"/>
    </source>
</evidence>
<accession>A0A1B1AK75</accession>
<dbReference type="Pfam" id="PF01551">
    <property type="entry name" value="Peptidase_M23"/>
    <property type="match status" value="1"/>
</dbReference>
<name>A0A1B1AK75_9PROT</name>
<protein>
    <recommendedName>
        <fullName evidence="3">M23ase beta-sheet core domain-containing protein</fullName>
    </recommendedName>
</protein>
<dbReference type="InParanoid" id="A0A1B1AK75"/>
<feature type="chain" id="PRO_5008518937" description="M23ase beta-sheet core domain-containing protein" evidence="2">
    <location>
        <begin position="18"/>
        <end position="377"/>
    </location>
</feature>
<gene>
    <name evidence="4" type="ORF">ATE48_13975</name>
</gene>
<dbReference type="InterPro" id="IPR011055">
    <property type="entry name" value="Dup_hybrid_motif"/>
</dbReference>
<reference evidence="4 5" key="1">
    <citation type="submission" date="2015-11" db="EMBL/GenBank/DDBJ databases">
        <title>Whole-Genome Sequence of Candidatus Oderbacter manganicum from the National Park Lower Oder Valley, Germany.</title>
        <authorList>
            <person name="Braun B."/>
            <person name="Liere K."/>
            <person name="Szewzyk U."/>
        </authorList>
    </citation>
    <scope>NUCLEOTIDE SEQUENCE [LARGE SCALE GENOMIC DNA]</scope>
    <source>
        <strain evidence="4 5">OTSz_A_272</strain>
    </source>
</reference>
<dbReference type="PANTHER" id="PTHR21666:SF289">
    <property type="entry name" value="L-ALA--D-GLU ENDOPEPTIDASE"/>
    <property type="match status" value="1"/>
</dbReference>
<dbReference type="EMBL" id="CP013244">
    <property type="protein sequence ID" value="ANP46945.1"/>
    <property type="molecule type" value="Genomic_DNA"/>
</dbReference>
<evidence type="ECO:0000259" key="3">
    <source>
        <dbReference type="Pfam" id="PF01551"/>
    </source>
</evidence>
<evidence type="ECO:0000256" key="2">
    <source>
        <dbReference type="SAM" id="SignalP"/>
    </source>
</evidence>
<dbReference type="AlphaFoldDB" id="A0A1B1AK75"/>
<dbReference type="STRING" id="1759059.ATE48_13975"/>
<dbReference type="Proteomes" id="UP000092498">
    <property type="component" value="Chromosome"/>
</dbReference>
<feature type="signal peptide" evidence="2">
    <location>
        <begin position="1"/>
        <end position="17"/>
    </location>
</feature>
<dbReference type="CDD" id="cd12797">
    <property type="entry name" value="M23_peptidase"/>
    <property type="match status" value="1"/>
</dbReference>
<feature type="domain" description="M23ase beta-sheet core" evidence="3">
    <location>
        <begin position="278"/>
        <end position="338"/>
    </location>
</feature>
<dbReference type="KEGG" id="cbot:ATE48_13975"/>
<keyword evidence="1 2" id="KW-0732">Signal</keyword>
<dbReference type="InterPro" id="IPR016047">
    <property type="entry name" value="M23ase_b-sheet_dom"/>
</dbReference>
<proteinExistence type="predicted"/>
<organism evidence="4 5">
    <name type="scientific">Candidatus Viadribacter manganicus</name>
    <dbReference type="NCBI Taxonomy" id="1759059"/>
    <lineage>
        <taxon>Bacteria</taxon>
        <taxon>Pseudomonadati</taxon>
        <taxon>Pseudomonadota</taxon>
        <taxon>Alphaproteobacteria</taxon>
        <taxon>Hyphomonadales</taxon>
        <taxon>Hyphomonadaceae</taxon>
        <taxon>Candidatus Viadribacter</taxon>
    </lineage>
</organism>